<accession>A0A9E7SQG5</accession>
<reference evidence="1" key="1">
    <citation type="submission" date="2022-04" db="EMBL/GenBank/DDBJ databases">
        <authorList>
            <person name="Friedrich I."/>
            <person name="Schneider D."/>
            <person name="Poehlein A."/>
            <person name="Hertel R."/>
            <person name="Daniel R."/>
        </authorList>
    </citation>
    <scope>NUCLEOTIDE SEQUENCE</scope>
</reference>
<keyword evidence="2" id="KW-1185">Reference proteome</keyword>
<proteinExistence type="predicted"/>
<dbReference type="Proteomes" id="UP001055634">
    <property type="component" value="Segment"/>
</dbReference>
<evidence type="ECO:0000313" key="1">
    <source>
        <dbReference type="EMBL" id="UTC28098.1"/>
    </source>
</evidence>
<gene>
    <name evidence="1" type="ORF">GURKE_00660</name>
</gene>
<evidence type="ECO:0000313" key="2">
    <source>
        <dbReference type="Proteomes" id="UP001055634"/>
    </source>
</evidence>
<protein>
    <submittedName>
        <fullName evidence="1">Uncharacterized protein</fullName>
    </submittedName>
</protein>
<name>A0A9E7SQG5_9CAUD</name>
<sequence>MGRMSLSESNIELIREVGADALFDQDWSLLEALLTRARQEGPVEEVPESPPEDPRLEVVKAFAIHHGFYKENGRRRRFYSRLDRGSVYLYETLGRRDHRLVGRAVETGDSYFTYRAEPLASHAGKSVPTRDLMAALNALALTL</sequence>
<organism evidence="1 2">
    <name type="scientific">Brevundimonas phage vB_BpoS-Gurke</name>
    <dbReference type="NCBI Taxonomy" id="2948599"/>
    <lineage>
        <taxon>Viruses</taxon>
        <taxon>Duplodnaviria</taxon>
        <taxon>Heunggongvirae</taxon>
        <taxon>Uroviricota</taxon>
        <taxon>Caudoviricetes</taxon>
        <taxon>Jeanschmidtviridae</taxon>
        <taxon>Kikimoravirus</taxon>
        <taxon>Kikimoravirus gurke</taxon>
    </lineage>
</organism>
<dbReference type="EMBL" id="ON529850">
    <property type="protein sequence ID" value="UTC28098.1"/>
    <property type="molecule type" value="Genomic_DNA"/>
</dbReference>